<protein>
    <recommendedName>
        <fullName evidence="5">Protein PsbN</fullName>
    </recommendedName>
</protein>
<keyword evidence="2 5" id="KW-0812">Transmembrane</keyword>
<evidence type="ECO:0000256" key="5">
    <source>
        <dbReference type="HAMAP-Rule" id="MF_00293"/>
    </source>
</evidence>
<dbReference type="Pfam" id="PF02468">
    <property type="entry name" value="PsbN"/>
    <property type="match status" value="1"/>
</dbReference>
<comment type="subcellular location">
    <subcellularLocation>
        <location evidence="5">Cellular thylakoid membrane</location>
        <topology evidence="5">Single-pass membrane protein</topology>
    </subcellularLocation>
    <subcellularLocation>
        <location evidence="1">Membrane</location>
        <topology evidence="1">Single-pass membrane protein</topology>
    </subcellularLocation>
</comment>
<evidence type="ECO:0000256" key="4">
    <source>
        <dbReference type="ARBA" id="ARBA00023136"/>
    </source>
</evidence>
<dbReference type="PANTHER" id="PTHR35326:SF3">
    <property type="entry name" value="PROTEIN PSBN"/>
    <property type="match status" value="1"/>
</dbReference>
<evidence type="ECO:0000313" key="6">
    <source>
        <dbReference type="EMBL" id="MDJ1182564.1"/>
    </source>
</evidence>
<keyword evidence="4 5" id="KW-0472">Membrane</keyword>
<name>A0ABT7BTP7_9CYAN</name>
<comment type="similarity">
    <text evidence="5">Belongs to the PsbN family.</text>
</comment>
<evidence type="ECO:0000256" key="2">
    <source>
        <dbReference type="ARBA" id="ARBA00022692"/>
    </source>
</evidence>
<comment type="function">
    <text evidence="5">May play a role in photosystem I and II biogenesis.</text>
</comment>
<evidence type="ECO:0000313" key="7">
    <source>
        <dbReference type="Proteomes" id="UP001232992"/>
    </source>
</evidence>
<organism evidence="6 7">
    <name type="scientific">Roseofilum casamattae BLCC-M143</name>
    <dbReference type="NCBI Taxonomy" id="3022442"/>
    <lineage>
        <taxon>Bacteria</taxon>
        <taxon>Bacillati</taxon>
        <taxon>Cyanobacteriota</taxon>
        <taxon>Cyanophyceae</taxon>
        <taxon>Desertifilales</taxon>
        <taxon>Desertifilaceae</taxon>
        <taxon>Roseofilum</taxon>
        <taxon>Roseofilum casamattae</taxon>
    </lineage>
</organism>
<dbReference type="NCBIfam" id="NF009650">
    <property type="entry name" value="PRK13183.1"/>
    <property type="match status" value="1"/>
</dbReference>
<dbReference type="HAMAP" id="MF_00293">
    <property type="entry name" value="PSII_PsbN"/>
    <property type="match status" value="1"/>
</dbReference>
<dbReference type="EMBL" id="JAQOSQ010000003">
    <property type="protein sequence ID" value="MDJ1182564.1"/>
    <property type="molecule type" value="Genomic_DNA"/>
</dbReference>
<comment type="caution">
    <text evidence="5">Originally thought to be a component of PSII; based on experiments in Synechocystis, N.tabacum and barley, and its absence from PSII in T.elongatus and T.vulcanus, this is probably not true.</text>
</comment>
<proteinExistence type="inferred from homology"/>
<gene>
    <name evidence="5 6" type="primary">psbN</name>
    <name evidence="6" type="ORF">PMH09_05090</name>
</gene>
<keyword evidence="5" id="KW-0793">Thylakoid</keyword>
<reference evidence="6 7" key="1">
    <citation type="submission" date="2023-01" db="EMBL/GenBank/DDBJ databases">
        <title>Novel diversity within Roseofilum (Cyanobacteria; Desertifilaceae) from marine benthic mats with descriptions of four novel species.</title>
        <authorList>
            <person name="Wang Y."/>
            <person name="Berthold D.E."/>
            <person name="Hu J."/>
            <person name="Lefler F.W."/>
            <person name="Laughinghouse H.D. IV."/>
        </authorList>
    </citation>
    <scope>NUCLEOTIDE SEQUENCE [LARGE SCALE GENOMIC DNA]</scope>
    <source>
        <strain evidence="6 7">BLCC-M143</strain>
    </source>
</reference>
<dbReference type="InterPro" id="IPR003398">
    <property type="entry name" value="PSII_PsbN"/>
</dbReference>
<dbReference type="Proteomes" id="UP001232992">
    <property type="component" value="Unassembled WGS sequence"/>
</dbReference>
<evidence type="ECO:0000256" key="3">
    <source>
        <dbReference type="ARBA" id="ARBA00022989"/>
    </source>
</evidence>
<dbReference type="RefSeq" id="WP_283757216.1">
    <property type="nucleotide sequence ID" value="NZ_JAQOSQ010000003.1"/>
</dbReference>
<keyword evidence="7" id="KW-1185">Reference proteome</keyword>
<feature type="transmembrane region" description="Helical" evidence="5">
    <location>
        <begin position="7"/>
        <end position="27"/>
    </location>
</feature>
<comment type="caution">
    <text evidence="6">The sequence shown here is derived from an EMBL/GenBank/DDBJ whole genome shotgun (WGS) entry which is preliminary data.</text>
</comment>
<sequence>METATVLNTGIVAIVIVLTGISLYTSFGPPSEALDDPFDDHED</sequence>
<keyword evidence="3 5" id="KW-1133">Transmembrane helix</keyword>
<dbReference type="PANTHER" id="PTHR35326">
    <property type="entry name" value="PROTEIN PSBN"/>
    <property type="match status" value="1"/>
</dbReference>
<evidence type="ECO:0000256" key="1">
    <source>
        <dbReference type="ARBA" id="ARBA00004167"/>
    </source>
</evidence>
<accession>A0ABT7BTP7</accession>